<name>A0A380FYB9_9STAP</name>
<evidence type="ECO:0000256" key="3">
    <source>
        <dbReference type="ARBA" id="ARBA00022692"/>
    </source>
</evidence>
<sequence length="376" mass="43226">MQAFLVILFMVVVGAVIGGVTNVIAIRMLFHPYKPYYIFKMRIPFTPGLIPKRRDEIASKIGQVIEEHLITESVIHDKLNEPNTRATINEFVVEQISKLRRDDATVRNFAHNFDIDIDHLINDKLDTTISNKMNQYYQEHRHVPIADILPQEAITMIDDKMENVGDLLCERARIYLASDKGARDIYDMLDTFFAEKGKIVGLLQMFMTKESIADRIQHELIRLTSHPKAKGIIDQVIHNEYETLKNQSLGQVVKEEQFSKISESTTQWLTSYLNLNDKVNTPFSELAPQFINYLEIEAANKITNLIVEQDSKHVSTIMEKINLRKLVEDQINTFDLDYIERLIIEIANKELKLIMSLGFILGGIIGFFQGLVAIFV</sequence>
<protein>
    <submittedName>
        <fullName evidence="8">DUF445 family protein</fullName>
    </submittedName>
    <submittedName>
        <fullName evidence="7">Membrane protein</fullName>
    </submittedName>
</protein>
<dbReference type="PANTHER" id="PTHR35791">
    <property type="entry name" value="UPF0754 MEMBRANE PROTEIN YHEB"/>
    <property type="match status" value="1"/>
</dbReference>
<dbReference type="Proteomes" id="UP000297598">
    <property type="component" value="Unassembled WGS sequence"/>
</dbReference>
<evidence type="ECO:0000313" key="7">
    <source>
        <dbReference type="EMBL" id="SUM43864.1"/>
    </source>
</evidence>
<organism evidence="7 9">
    <name type="scientific">Staphylococcus petrasii</name>
    <dbReference type="NCBI Taxonomy" id="1276936"/>
    <lineage>
        <taxon>Bacteria</taxon>
        <taxon>Bacillati</taxon>
        <taxon>Bacillota</taxon>
        <taxon>Bacilli</taxon>
        <taxon>Bacillales</taxon>
        <taxon>Staphylococcaceae</taxon>
        <taxon>Staphylococcus</taxon>
    </lineage>
</organism>
<dbReference type="PIRSF" id="PIRSF032178">
    <property type="entry name" value="UCP032178"/>
    <property type="match status" value="1"/>
</dbReference>
<dbReference type="Pfam" id="PF04286">
    <property type="entry name" value="DUF445"/>
    <property type="match status" value="1"/>
</dbReference>
<keyword evidence="5 6" id="KW-0472">Membrane</keyword>
<reference evidence="8 10" key="2">
    <citation type="submission" date="2019-04" db="EMBL/GenBank/DDBJ databases">
        <title>Genomic characterization of Staphylococcus petrasii strains.</title>
        <authorList>
            <person name="Vrbovska V."/>
            <person name="Kovarovic V."/>
            <person name="Maslanova I."/>
            <person name="Indrakova A."/>
            <person name="Petras P."/>
            <person name="Sedo O."/>
            <person name="Svec P."/>
            <person name="Fisarova L."/>
            <person name="Sedlacek I."/>
            <person name="Doskar J."/>
            <person name="Pantucek R."/>
        </authorList>
    </citation>
    <scope>NUCLEOTIDE SEQUENCE [LARGE SCALE GENOMIC DNA]</scope>
    <source>
        <strain evidence="8 10">P5404</strain>
    </source>
</reference>
<accession>A0A380FYB9</accession>
<keyword evidence="4 6" id="KW-1133">Transmembrane helix</keyword>
<proteinExistence type="inferred from homology"/>
<evidence type="ECO:0000256" key="2">
    <source>
        <dbReference type="ARBA" id="ARBA00008053"/>
    </source>
</evidence>
<evidence type="ECO:0000313" key="8">
    <source>
        <dbReference type="EMBL" id="TGE16874.1"/>
    </source>
</evidence>
<gene>
    <name evidence="8" type="ORF">BJR09_07920</name>
    <name evidence="7" type="ORF">NCTC13830_01262</name>
</gene>
<evidence type="ECO:0000313" key="9">
    <source>
        <dbReference type="Proteomes" id="UP000254047"/>
    </source>
</evidence>
<comment type="subcellular location">
    <subcellularLocation>
        <location evidence="1">Endomembrane system</location>
    </subcellularLocation>
</comment>
<dbReference type="GO" id="GO:0012505">
    <property type="term" value="C:endomembrane system"/>
    <property type="evidence" value="ECO:0007669"/>
    <property type="project" value="UniProtKB-SubCell"/>
</dbReference>
<reference evidence="7 9" key="1">
    <citation type="submission" date="2018-06" db="EMBL/GenBank/DDBJ databases">
        <authorList>
            <consortium name="Pathogen Informatics"/>
            <person name="Doyle S."/>
        </authorList>
    </citation>
    <scope>NUCLEOTIDE SEQUENCE [LARGE SCALE GENOMIC DNA]</scope>
    <source>
        <strain evidence="7 9">NCTC13830</strain>
    </source>
</reference>
<keyword evidence="3 6" id="KW-0812">Transmembrane</keyword>
<comment type="similarity">
    <text evidence="2">Belongs to the UPF0754 family.</text>
</comment>
<dbReference type="Proteomes" id="UP000254047">
    <property type="component" value="Unassembled WGS sequence"/>
</dbReference>
<evidence type="ECO:0000256" key="4">
    <source>
        <dbReference type="ARBA" id="ARBA00022989"/>
    </source>
</evidence>
<feature type="transmembrane region" description="Helical" evidence="6">
    <location>
        <begin position="6"/>
        <end position="30"/>
    </location>
</feature>
<evidence type="ECO:0000256" key="1">
    <source>
        <dbReference type="ARBA" id="ARBA00004308"/>
    </source>
</evidence>
<evidence type="ECO:0000256" key="5">
    <source>
        <dbReference type="ARBA" id="ARBA00023136"/>
    </source>
</evidence>
<evidence type="ECO:0000256" key="6">
    <source>
        <dbReference type="SAM" id="Phobius"/>
    </source>
</evidence>
<dbReference type="PANTHER" id="PTHR35791:SF1">
    <property type="entry name" value="UPF0754 MEMBRANE PROTEIN YHEB"/>
    <property type="match status" value="1"/>
</dbReference>
<dbReference type="EMBL" id="UHDO01000001">
    <property type="protein sequence ID" value="SUM43864.1"/>
    <property type="molecule type" value="Genomic_DNA"/>
</dbReference>
<keyword evidence="10" id="KW-1185">Reference proteome</keyword>
<dbReference type="OrthoDB" id="9787430at2"/>
<evidence type="ECO:0000313" key="10">
    <source>
        <dbReference type="Proteomes" id="UP000297598"/>
    </source>
</evidence>
<dbReference type="EMBL" id="SRLS01000011">
    <property type="protein sequence ID" value="TGE16874.1"/>
    <property type="molecule type" value="Genomic_DNA"/>
</dbReference>
<dbReference type="RefSeq" id="WP_103298844.1">
    <property type="nucleotide sequence ID" value="NZ_PPQT01000121.1"/>
</dbReference>
<feature type="transmembrane region" description="Helical" evidence="6">
    <location>
        <begin position="353"/>
        <end position="375"/>
    </location>
</feature>
<dbReference type="AlphaFoldDB" id="A0A380FYB9"/>
<dbReference type="InterPro" id="IPR016991">
    <property type="entry name" value="UCP032178"/>
</dbReference>
<dbReference type="InterPro" id="IPR007383">
    <property type="entry name" value="DUF445"/>
</dbReference>